<keyword evidence="2" id="KW-0812">Transmembrane</keyword>
<keyword evidence="2" id="KW-1133">Transmembrane helix</keyword>
<name>A0ABR0CK17_9LAMI</name>
<evidence type="ECO:0000313" key="3">
    <source>
        <dbReference type="EMBL" id="KAK4477465.1"/>
    </source>
</evidence>
<reference evidence="4" key="2">
    <citation type="submission" date="2023-12" db="EMBL/GenBank/DDBJ databases">
        <authorList>
            <person name="Ostevik K."/>
            <person name="Alabady M."/>
            <person name="Zhang M."/>
            <person name="Rausher M."/>
        </authorList>
    </citation>
    <scope>NUCLEOTIDE SEQUENCE</scope>
    <source>
        <strain evidence="4">DNT005</strain>
        <tissue evidence="4">Whole leaf</tissue>
    </source>
</reference>
<protein>
    <submittedName>
        <fullName evidence="4">Uncharacterized protein</fullName>
    </submittedName>
</protein>
<gene>
    <name evidence="3" type="ORF">RD792_016688</name>
    <name evidence="4" type="ORF">RD792_016691</name>
</gene>
<keyword evidence="5" id="KW-1185">Reference proteome</keyword>
<dbReference type="Gene3D" id="2.30.30.140">
    <property type="match status" value="1"/>
</dbReference>
<accession>A0ABR0CK17</accession>
<evidence type="ECO:0000256" key="1">
    <source>
        <dbReference type="SAM" id="MobiDB-lite"/>
    </source>
</evidence>
<evidence type="ECO:0000313" key="5">
    <source>
        <dbReference type="Proteomes" id="UP001291926"/>
    </source>
</evidence>
<evidence type="ECO:0000313" key="4">
    <source>
        <dbReference type="EMBL" id="KAK4477468.1"/>
    </source>
</evidence>
<feature type="transmembrane region" description="Helical" evidence="2">
    <location>
        <begin position="51"/>
        <end position="69"/>
    </location>
</feature>
<organism evidence="4 5">
    <name type="scientific">Penstemon davidsonii</name>
    <dbReference type="NCBI Taxonomy" id="160366"/>
    <lineage>
        <taxon>Eukaryota</taxon>
        <taxon>Viridiplantae</taxon>
        <taxon>Streptophyta</taxon>
        <taxon>Embryophyta</taxon>
        <taxon>Tracheophyta</taxon>
        <taxon>Spermatophyta</taxon>
        <taxon>Magnoliopsida</taxon>
        <taxon>eudicotyledons</taxon>
        <taxon>Gunneridae</taxon>
        <taxon>Pentapetalae</taxon>
        <taxon>asterids</taxon>
        <taxon>lamiids</taxon>
        <taxon>Lamiales</taxon>
        <taxon>Plantaginaceae</taxon>
        <taxon>Cheloneae</taxon>
        <taxon>Penstemon</taxon>
    </lineage>
</organism>
<reference evidence="4 5" key="1">
    <citation type="journal article" date="2023" name="bioRxiv">
        <title>Genome report: Whole genome sequence and annotation of Penstemon davidsonii.</title>
        <authorList>
            <person name="Ostevik K.L."/>
            <person name="Alabady M."/>
            <person name="Zhang M."/>
            <person name="Rausher M.D."/>
        </authorList>
    </citation>
    <scope>NUCLEOTIDE SEQUENCE [LARGE SCALE GENOMIC DNA]</scope>
    <source>
        <strain evidence="4">DNT005</strain>
        <tissue evidence="4">Whole leaf</tissue>
    </source>
</reference>
<sequence length="95" mass="10828">MVSSSKEESASDSENSSGDAPESKSKSLFSAGEKVLAYHGPRIYEAKACPYIYFSLGVFLFDLSVFCVCKVQKAEFRKNEWRYFVHYLVSDHHIF</sequence>
<dbReference type="Proteomes" id="UP001291926">
    <property type="component" value="Unassembled WGS sequence"/>
</dbReference>
<feature type="region of interest" description="Disordered" evidence="1">
    <location>
        <begin position="1"/>
        <end position="26"/>
    </location>
</feature>
<keyword evidence="2" id="KW-0472">Membrane</keyword>
<dbReference type="EMBL" id="JAYDYQ010002688">
    <property type="protein sequence ID" value="KAK4477465.1"/>
    <property type="molecule type" value="Genomic_DNA"/>
</dbReference>
<dbReference type="EMBL" id="JAYDYQ010002688">
    <property type="protein sequence ID" value="KAK4477468.1"/>
    <property type="molecule type" value="Genomic_DNA"/>
</dbReference>
<comment type="caution">
    <text evidence="4">The sequence shown here is derived from an EMBL/GenBank/DDBJ whole genome shotgun (WGS) entry which is preliminary data.</text>
</comment>
<proteinExistence type="predicted"/>
<evidence type="ECO:0000256" key="2">
    <source>
        <dbReference type="SAM" id="Phobius"/>
    </source>
</evidence>